<dbReference type="Gene3D" id="1.10.287.180">
    <property type="entry name" value="Transcription elongation factor, GreA/GreB, N-terminal domain"/>
    <property type="match status" value="1"/>
</dbReference>
<dbReference type="NCBIfam" id="NF001261">
    <property type="entry name" value="PRK00226.1-2"/>
    <property type="match status" value="1"/>
</dbReference>
<dbReference type="NCBIfam" id="NF001264">
    <property type="entry name" value="PRK00226.1-5"/>
    <property type="match status" value="1"/>
</dbReference>
<keyword evidence="12" id="KW-0251">Elongation factor</keyword>
<feature type="domain" description="Transcription elongation factor GreA/GreB C-terminal" evidence="10">
    <location>
        <begin position="82"/>
        <end position="155"/>
    </location>
</feature>
<dbReference type="InterPro" id="IPR006359">
    <property type="entry name" value="Tscrpt_elong_fac_GreA"/>
</dbReference>
<dbReference type="PROSITE" id="PS00830">
    <property type="entry name" value="GREAB_2"/>
    <property type="match status" value="1"/>
</dbReference>
<dbReference type="NCBIfam" id="NF001263">
    <property type="entry name" value="PRK00226.1-4"/>
    <property type="match status" value="1"/>
</dbReference>
<dbReference type="InterPro" id="IPR036953">
    <property type="entry name" value="GreA/GreB_C_sf"/>
</dbReference>
<evidence type="ECO:0000256" key="5">
    <source>
        <dbReference type="ARBA" id="ARBA00023163"/>
    </source>
</evidence>
<dbReference type="RefSeq" id="WP_322776101.1">
    <property type="nucleotide sequence ID" value="NZ_JARJFB010000005.1"/>
</dbReference>
<comment type="similarity">
    <text evidence="1 8 9">Belongs to the GreA/GreB family.</text>
</comment>
<keyword evidence="4 8" id="KW-0238">DNA-binding</keyword>
<evidence type="ECO:0000256" key="4">
    <source>
        <dbReference type="ARBA" id="ARBA00023125"/>
    </source>
</evidence>
<dbReference type="SUPFAM" id="SSF46557">
    <property type="entry name" value="GreA transcript cleavage protein, N-terminal domain"/>
    <property type="match status" value="1"/>
</dbReference>
<accession>A0ABU5NAJ7</accession>
<dbReference type="EMBL" id="JARJFB010000005">
    <property type="protein sequence ID" value="MEA0970195.1"/>
    <property type="molecule type" value="Genomic_DNA"/>
</dbReference>
<comment type="function">
    <text evidence="6 8 9">Necessary for efficient RNA polymerase transcription elongation past template-encoded arresting sites. The arresting sites in DNA have the property of trapping a certain fraction of elongating RNA polymerases that pass through, resulting in locked ternary complexes. Cleavage of the nascent transcript by cleavage factors such as GreA or GreB allows the resumption of elongation from the new 3'terminus. GreA releases sequences of 2 to 3 nucleotides.</text>
</comment>
<sequence length="160" mass="17922">MDKFPITRKGYEKLEQEIKQLKHVERPAVIEAISTAREFGDLSENAEYHAARDKQSFIEGRILDLEDKFSRAEIIDTSKLKADSVKFGATVKLIDDDTREKSTYHITGEYEADIAKSRISTKSPLAKALIGKSVGDIVEVSTPKGDKAFEILEISFADLD</sequence>
<dbReference type="PIRSF" id="PIRSF006092">
    <property type="entry name" value="GreA_GreB"/>
    <property type="match status" value="1"/>
</dbReference>
<protein>
    <recommendedName>
        <fullName evidence="2 8">Transcription elongation factor GreA</fullName>
    </recommendedName>
    <alternativeName>
        <fullName evidence="7 8">Transcript cleavage factor GreA</fullName>
    </alternativeName>
</protein>
<dbReference type="InterPro" id="IPR022691">
    <property type="entry name" value="Tscrpt_elong_fac_GreA/B_N"/>
</dbReference>
<dbReference type="InterPro" id="IPR028624">
    <property type="entry name" value="Tscrpt_elong_fac_GreA/B"/>
</dbReference>
<dbReference type="InterPro" id="IPR018151">
    <property type="entry name" value="TF_GreA/GreB_CS"/>
</dbReference>
<dbReference type="PANTHER" id="PTHR30437:SF4">
    <property type="entry name" value="TRANSCRIPTION ELONGATION FACTOR GREA"/>
    <property type="match status" value="1"/>
</dbReference>
<evidence type="ECO:0000313" key="12">
    <source>
        <dbReference type="EMBL" id="MEA0970195.1"/>
    </source>
</evidence>
<evidence type="ECO:0000259" key="10">
    <source>
        <dbReference type="Pfam" id="PF01272"/>
    </source>
</evidence>
<evidence type="ECO:0000256" key="7">
    <source>
        <dbReference type="ARBA" id="ARBA00030776"/>
    </source>
</evidence>
<evidence type="ECO:0000256" key="9">
    <source>
        <dbReference type="RuleBase" id="RU000556"/>
    </source>
</evidence>
<comment type="caution">
    <text evidence="12">The sequence shown here is derived from an EMBL/GenBank/DDBJ whole genome shotgun (WGS) entry which is preliminary data.</text>
</comment>
<dbReference type="InterPro" id="IPR023459">
    <property type="entry name" value="Tscrpt_elong_fac_GreA/B_fam"/>
</dbReference>
<dbReference type="Pfam" id="PF03449">
    <property type="entry name" value="GreA_GreB_N"/>
    <property type="match status" value="1"/>
</dbReference>
<evidence type="ECO:0000256" key="6">
    <source>
        <dbReference type="ARBA" id="ARBA00024916"/>
    </source>
</evidence>
<keyword evidence="3 8" id="KW-0805">Transcription regulation</keyword>
<reference evidence="12 13" key="1">
    <citation type="submission" date="2023-03" db="EMBL/GenBank/DDBJ databases">
        <title>Host association and intracellularity evolved multiple times independently in the Rickettsiales.</title>
        <authorList>
            <person name="Castelli M."/>
            <person name="Nardi T."/>
            <person name="Gammuto L."/>
            <person name="Bellinzona G."/>
            <person name="Sabaneyeva E."/>
            <person name="Potekhin A."/>
            <person name="Serra V."/>
            <person name="Petroni G."/>
            <person name="Sassera D."/>
        </authorList>
    </citation>
    <scope>NUCLEOTIDE SEQUENCE [LARGE SCALE GENOMIC DNA]</scope>
    <source>
        <strain evidence="12 13">Sr 2-6</strain>
    </source>
</reference>
<keyword evidence="12" id="KW-0648">Protein biosynthesis</keyword>
<evidence type="ECO:0000256" key="3">
    <source>
        <dbReference type="ARBA" id="ARBA00023015"/>
    </source>
</evidence>
<dbReference type="InterPro" id="IPR036805">
    <property type="entry name" value="Tscrpt_elong_fac_GreA/B_N_sf"/>
</dbReference>
<proteinExistence type="inferred from homology"/>
<dbReference type="InterPro" id="IPR001437">
    <property type="entry name" value="Tscrpt_elong_fac_GreA/B_C"/>
</dbReference>
<dbReference type="NCBIfam" id="TIGR01462">
    <property type="entry name" value="greA"/>
    <property type="match status" value="1"/>
</dbReference>
<dbReference type="HAMAP" id="MF_00105">
    <property type="entry name" value="GreA_GreB"/>
    <property type="match status" value="1"/>
</dbReference>
<dbReference type="Gene3D" id="3.10.50.30">
    <property type="entry name" value="Transcription elongation factor, GreA/GreB, C-terminal domain"/>
    <property type="match status" value="1"/>
</dbReference>
<dbReference type="Proteomes" id="UP001291687">
    <property type="component" value="Unassembled WGS sequence"/>
</dbReference>
<gene>
    <name evidence="8" type="primary">greA</name>
    <name evidence="12" type="ORF">Megvenef_00147</name>
</gene>
<keyword evidence="5 8" id="KW-0804">Transcription</keyword>
<dbReference type="Pfam" id="PF01272">
    <property type="entry name" value="GreA_GreB"/>
    <property type="match status" value="1"/>
</dbReference>
<dbReference type="GO" id="GO:0003746">
    <property type="term" value="F:translation elongation factor activity"/>
    <property type="evidence" value="ECO:0007669"/>
    <property type="project" value="UniProtKB-KW"/>
</dbReference>
<dbReference type="PROSITE" id="PS00829">
    <property type="entry name" value="GREAB_1"/>
    <property type="match status" value="1"/>
</dbReference>
<evidence type="ECO:0000313" key="13">
    <source>
        <dbReference type="Proteomes" id="UP001291687"/>
    </source>
</evidence>
<evidence type="ECO:0000256" key="2">
    <source>
        <dbReference type="ARBA" id="ARBA00013729"/>
    </source>
</evidence>
<dbReference type="SUPFAM" id="SSF54534">
    <property type="entry name" value="FKBP-like"/>
    <property type="match status" value="1"/>
</dbReference>
<organism evidence="12 13">
    <name type="scientific">Candidatus Megaera venefica</name>
    <dbReference type="NCBI Taxonomy" id="2055910"/>
    <lineage>
        <taxon>Bacteria</taxon>
        <taxon>Pseudomonadati</taxon>
        <taxon>Pseudomonadota</taxon>
        <taxon>Alphaproteobacteria</taxon>
        <taxon>Rickettsiales</taxon>
        <taxon>Rickettsiaceae</taxon>
        <taxon>Candidatus Megaera</taxon>
    </lineage>
</organism>
<feature type="domain" description="Transcription elongation factor GreA/GreB N-terminal" evidence="11">
    <location>
        <begin position="5"/>
        <end position="74"/>
    </location>
</feature>
<evidence type="ECO:0000259" key="11">
    <source>
        <dbReference type="Pfam" id="PF03449"/>
    </source>
</evidence>
<name>A0ABU5NAJ7_9RICK</name>
<evidence type="ECO:0000256" key="8">
    <source>
        <dbReference type="HAMAP-Rule" id="MF_00105"/>
    </source>
</evidence>
<keyword evidence="13" id="KW-1185">Reference proteome</keyword>
<dbReference type="PANTHER" id="PTHR30437">
    <property type="entry name" value="TRANSCRIPTION ELONGATION FACTOR GREA"/>
    <property type="match status" value="1"/>
</dbReference>
<evidence type="ECO:0000256" key="1">
    <source>
        <dbReference type="ARBA" id="ARBA00008213"/>
    </source>
</evidence>